<reference evidence="2" key="1">
    <citation type="journal article" date="2015" name="Proc. Natl. Acad. Sci. U.S.A.">
        <title>Genome sequencing of adzuki bean (Vigna angularis) provides insight into high starch and low fat accumulation and domestication.</title>
        <authorList>
            <person name="Yang K."/>
            <person name="Tian Z."/>
            <person name="Chen C."/>
            <person name="Luo L."/>
            <person name="Zhao B."/>
            <person name="Wang Z."/>
            <person name="Yu L."/>
            <person name="Li Y."/>
            <person name="Sun Y."/>
            <person name="Li W."/>
            <person name="Chen Y."/>
            <person name="Li Y."/>
            <person name="Zhang Y."/>
            <person name="Ai D."/>
            <person name="Zhao J."/>
            <person name="Shang C."/>
            <person name="Ma Y."/>
            <person name="Wu B."/>
            <person name="Wang M."/>
            <person name="Gao L."/>
            <person name="Sun D."/>
            <person name="Zhang P."/>
            <person name="Guo F."/>
            <person name="Wang W."/>
            <person name="Li Y."/>
            <person name="Wang J."/>
            <person name="Varshney R.K."/>
            <person name="Wang J."/>
            <person name="Ling H.Q."/>
            <person name="Wan P."/>
        </authorList>
    </citation>
    <scope>NUCLEOTIDE SEQUENCE</scope>
    <source>
        <strain evidence="2">cv. Jingnong 6</strain>
    </source>
</reference>
<name>A0A0L9U2U5_PHAAN</name>
<evidence type="ECO:0000313" key="1">
    <source>
        <dbReference type="EMBL" id="KOM36982.1"/>
    </source>
</evidence>
<dbReference type="AlphaFoldDB" id="A0A0L9U2U5"/>
<protein>
    <submittedName>
        <fullName evidence="1">Uncharacterized protein</fullName>
    </submittedName>
</protein>
<organism evidence="1 2">
    <name type="scientific">Phaseolus angularis</name>
    <name type="common">Azuki bean</name>
    <name type="synonym">Vigna angularis</name>
    <dbReference type="NCBI Taxonomy" id="3914"/>
    <lineage>
        <taxon>Eukaryota</taxon>
        <taxon>Viridiplantae</taxon>
        <taxon>Streptophyta</taxon>
        <taxon>Embryophyta</taxon>
        <taxon>Tracheophyta</taxon>
        <taxon>Spermatophyta</taxon>
        <taxon>Magnoliopsida</taxon>
        <taxon>eudicotyledons</taxon>
        <taxon>Gunneridae</taxon>
        <taxon>Pentapetalae</taxon>
        <taxon>rosids</taxon>
        <taxon>fabids</taxon>
        <taxon>Fabales</taxon>
        <taxon>Fabaceae</taxon>
        <taxon>Papilionoideae</taxon>
        <taxon>50 kb inversion clade</taxon>
        <taxon>NPAAA clade</taxon>
        <taxon>indigoferoid/millettioid clade</taxon>
        <taxon>Phaseoleae</taxon>
        <taxon>Vigna</taxon>
    </lineage>
</organism>
<sequence>MSGFSCRTWANRYILGHIMFWPVEAWMRRYYNAWKCKELKVYGISYYCER</sequence>
<dbReference type="EMBL" id="CM003373">
    <property type="protein sequence ID" value="KOM36982.1"/>
    <property type="molecule type" value="Genomic_DNA"/>
</dbReference>
<dbReference type="Proteomes" id="UP000053144">
    <property type="component" value="Chromosome 3"/>
</dbReference>
<proteinExistence type="predicted"/>
<gene>
    <name evidence="1" type="ORF">LR48_Vigan03g036300</name>
</gene>
<accession>A0A0L9U2U5</accession>
<evidence type="ECO:0000313" key="2">
    <source>
        <dbReference type="Proteomes" id="UP000053144"/>
    </source>
</evidence>
<dbReference type="Gramene" id="KOM36982">
    <property type="protein sequence ID" value="KOM36982"/>
    <property type="gene ID" value="LR48_Vigan03g036300"/>
</dbReference>